<proteinExistence type="predicted"/>
<organism evidence="1 2">
    <name type="scientific">Dolichospermum compactum NIES-806</name>
    <dbReference type="NCBI Taxonomy" id="1973481"/>
    <lineage>
        <taxon>Bacteria</taxon>
        <taxon>Bacillati</taxon>
        <taxon>Cyanobacteriota</taxon>
        <taxon>Cyanophyceae</taxon>
        <taxon>Nostocales</taxon>
        <taxon>Aphanizomenonaceae</taxon>
        <taxon>Dolichospermum</taxon>
        <taxon>Dolichospermum compactum</taxon>
    </lineage>
</organism>
<evidence type="ECO:0000313" key="2">
    <source>
        <dbReference type="Proteomes" id="UP000218702"/>
    </source>
</evidence>
<sequence length="98" mass="11358">MLSTDIKQESIIKRIEQVVSILMAEDPLFKEDLDYSEIVKHLVKIVQDNLTSERFNNMSDEKLKENCSFVMATEVLSKIGEDFTPEQMATFDEAIKRK</sequence>
<gene>
    <name evidence="1" type="ORF">NIES806_41500</name>
</gene>
<accession>A0A1Z4V8Z9</accession>
<dbReference type="EMBL" id="AP018316">
    <property type="protein sequence ID" value="BAZ87918.1"/>
    <property type="molecule type" value="Genomic_DNA"/>
</dbReference>
<dbReference type="KEGG" id="dcm:NIES806_41500"/>
<reference evidence="1 2" key="1">
    <citation type="submission" date="2017-06" db="EMBL/GenBank/DDBJ databases">
        <title>Genome sequencing of cyanobaciteial culture collection at National Institute for Environmental Studies (NIES).</title>
        <authorList>
            <person name="Hirose Y."/>
            <person name="Shimura Y."/>
            <person name="Fujisawa T."/>
            <person name="Nakamura Y."/>
            <person name="Kawachi M."/>
        </authorList>
    </citation>
    <scope>NUCLEOTIDE SEQUENCE [LARGE SCALE GENOMIC DNA]</scope>
    <source>
        <strain evidence="1 2">NIES-806</strain>
    </source>
</reference>
<protein>
    <submittedName>
        <fullName evidence="1">Uncharacterized protein</fullName>
    </submittedName>
</protein>
<dbReference type="OrthoDB" id="428375at2"/>
<dbReference type="Proteomes" id="UP000218702">
    <property type="component" value="Chromosome"/>
</dbReference>
<dbReference type="RefSeq" id="WP_096671700.1">
    <property type="nucleotide sequence ID" value="NZ_AP018316.1"/>
</dbReference>
<keyword evidence="2" id="KW-1185">Reference proteome</keyword>
<name>A0A1Z4V8Z9_9CYAN</name>
<dbReference type="AlphaFoldDB" id="A0A1Z4V8Z9"/>
<evidence type="ECO:0000313" key="1">
    <source>
        <dbReference type="EMBL" id="BAZ87918.1"/>
    </source>
</evidence>